<protein>
    <submittedName>
        <fullName evidence="1">Uncharacterized protein</fullName>
    </submittedName>
</protein>
<dbReference type="EMBL" id="MU276003">
    <property type="protein sequence ID" value="KAI0043826.1"/>
    <property type="molecule type" value="Genomic_DNA"/>
</dbReference>
<keyword evidence="2" id="KW-1185">Reference proteome</keyword>
<name>A0ACB8RHZ5_9AGAM</name>
<evidence type="ECO:0000313" key="1">
    <source>
        <dbReference type="EMBL" id="KAI0043826.1"/>
    </source>
</evidence>
<sequence length="93" mass="10012">MSEQSIILRSQPSLNTSVVSGNPPLGLTQLSAKAKSKPRFAEFACSNFEASGAPSPSMVFRFAVLATKAVIPQALWGSKENFKSVMEGLFSRF</sequence>
<proteinExistence type="predicted"/>
<accession>A0ACB8RHZ5</accession>
<organism evidence="1 2">
    <name type="scientific">Auriscalpium vulgare</name>
    <dbReference type="NCBI Taxonomy" id="40419"/>
    <lineage>
        <taxon>Eukaryota</taxon>
        <taxon>Fungi</taxon>
        <taxon>Dikarya</taxon>
        <taxon>Basidiomycota</taxon>
        <taxon>Agaricomycotina</taxon>
        <taxon>Agaricomycetes</taxon>
        <taxon>Russulales</taxon>
        <taxon>Auriscalpiaceae</taxon>
        <taxon>Auriscalpium</taxon>
    </lineage>
</organism>
<gene>
    <name evidence="1" type="ORF">FA95DRAFT_1498000</name>
</gene>
<dbReference type="Proteomes" id="UP000814033">
    <property type="component" value="Unassembled WGS sequence"/>
</dbReference>
<evidence type="ECO:0000313" key="2">
    <source>
        <dbReference type="Proteomes" id="UP000814033"/>
    </source>
</evidence>
<reference evidence="1" key="2">
    <citation type="journal article" date="2022" name="New Phytol.">
        <title>Evolutionary transition to the ectomycorrhizal habit in the genomes of a hyperdiverse lineage of mushroom-forming fungi.</title>
        <authorList>
            <person name="Looney B."/>
            <person name="Miyauchi S."/>
            <person name="Morin E."/>
            <person name="Drula E."/>
            <person name="Courty P.E."/>
            <person name="Kohler A."/>
            <person name="Kuo A."/>
            <person name="LaButti K."/>
            <person name="Pangilinan J."/>
            <person name="Lipzen A."/>
            <person name="Riley R."/>
            <person name="Andreopoulos W."/>
            <person name="He G."/>
            <person name="Johnson J."/>
            <person name="Nolan M."/>
            <person name="Tritt A."/>
            <person name="Barry K.W."/>
            <person name="Grigoriev I.V."/>
            <person name="Nagy L.G."/>
            <person name="Hibbett D."/>
            <person name="Henrissat B."/>
            <person name="Matheny P.B."/>
            <person name="Labbe J."/>
            <person name="Martin F.M."/>
        </authorList>
    </citation>
    <scope>NUCLEOTIDE SEQUENCE</scope>
    <source>
        <strain evidence="1">FP105234-sp</strain>
    </source>
</reference>
<comment type="caution">
    <text evidence="1">The sequence shown here is derived from an EMBL/GenBank/DDBJ whole genome shotgun (WGS) entry which is preliminary data.</text>
</comment>
<reference evidence="1" key="1">
    <citation type="submission" date="2021-02" db="EMBL/GenBank/DDBJ databases">
        <authorList>
            <consortium name="DOE Joint Genome Institute"/>
            <person name="Ahrendt S."/>
            <person name="Looney B.P."/>
            <person name="Miyauchi S."/>
            <person name="Morin E."/>
            <person name="Drula E."/>
            <person name="Courty P.E."/>
            <person name="Chicoki N."/>
            <person name="Fauchery L."/>
            <person name="Kohler A."/>
            <person name="Kuo A."/>
            <person name="Labutti K."/>
            <person name="Pangilinan J."/>
            <person name="Lipzen A."/>
            <person name="Riley R."/>
            <person name="Andreopoulos W."/>
            <person name="He G."/>
            <person name="Johnson J."/>
            <person name="Barry K.W."/>
            <person name="Grigoriev I.V."/>
            <person name="Nagy L."/>
            <person name="Hibbett D."/>
            <person name="Henrissat B."/>
            <person name="Matheny P.B."/>
            <person name="Labbe J."/>
            <person name="Martin F."/>
        </authorList>
    </citation>
    <scope>NUCLEOTIDE SEQUENCE</scope>
    <source>
        <strain evidence="1">FP105234-sp</strain>
    </source>
</reference>